<dbReference type="RefSeq" id="WP_092651873.1">
    <property type="nucleotide sequence ID" value="NZ_FOHA01000007.1"/>
</dbReference>
<feature type="transmembrane region" description="Helical" evidence="9">
    <location>
        <begin position="32"/>
        <end position="58"/>
    </location>
</feature>
<dbReference type="EMBL" id="FOHA01000007">
    <property type="protein sequence ID" value="SER83994.1"/>
    <property type="molecule type" value="Genomic_DNA"/>
</dbReference>
<evidence type="ECO:0000313" key="11">
    <source>
        <dbReference type="Proteomes" id="UP000198948"/>
    </source>
</evidence>
<evidence type="ECO:0000256" key="6">
    <source>
        <dbReference type="ARBA" id="ARBA00022989"/>
    </source>
</evidence>
<dbReference type="STRING" id="142588.SAMN04488559_107100"/>
<dbReference type="InterPro" id="IPR038379">
    <property type="entry name" value="SecE_sf"/>
</dbReference>
<keyword evidence="11" id="KW-1185">Reference proteome</keyword>
<reference evidence="10 11" key="1">
    <citation type="submission" date="2016-10" db="EMBL/GenBank/DDBJ databases">
        <authorList>
            <person name="de Groot N.N."/>
        </authorList>
    </citation>
    <scope>NUCLEOTIDE SEQUENCE [LARGE SCALE GENOMIC DNA]</scope>
    <source>
        <strain evidence="10 11">DSM 13760</strain>
    </source>
</reference>
<sequence>MGKIFGFFKSVKDEMKQVTWPTGKELRKYTGVVLLTVAFAVAFFFLVDLGITALFNLFL</sequence>
<keyword evidence="5 9" id="KW-0653">Protein transport</keyword>
<keyword evidence="3 9" id="KW-1003">Cell membrane</keyword>
<gene>
    <name evidence="9" type="primary">secE</name>
    <name evidence="10" type="ORF">SAMN04488559_107100</name>
</gene>
<dbReference type="GO" id="GO:0008320">
    <property type="term" value="F:protein transmembrane transporter activity"/>
    <property type="evidence" value="ECO:0007669"/>
    <property type="project" value="UniProtKB-UniRule"/>
</dbReference>
<dbReference type="NCBIfam" id="TIGR00964">
    <property type="entry name" value="secE_bact"/>
    <property type="match status" value="1"/>
</dbReference>
<evidence type="ECO:0000256" key="3">
    <source>
        <dbReference type="ARBA" id="ARBA00022475"/>
    </source>
</evidence>
<keyword evidence="2 9" id="KW-0813">Transport</keyword>
<organism evidence="10 11">
    <name type="scientific">Isobaculum melis</name>
    <dbReference type="NCBI Taxonomy" id="142588"/>
    <lineage>
        <taxon>Bacteria</taxon>
        <taxon>Bacillati</taxon>
        <taxon>Bacillota</taxon>
        <taxon>Bacilli</taxon>
        <taxon>Lactobacillales</taxon>
        <taxon>Carnobacteriaceae</taxon>
        <taxon>Isobaculum</taxon>
    </lineage>
</organism>
<evidence type="ECO:0000256" key="1">
    <source>
        <dbReference type="ARBA" id="ARBA00004370"/>
    </source>
</evidence>
<dbReference type="HAMAP" id="MF_00422">
    <property type="entry name" value="SecE"/>
    <property type="match status" value="1"/>
</dbReference>
<evidence type="ECO:0000313" key="10">
    <source>
        <dbReference type="EMBL" id="SER83994.1"/>
    </source>
</evidence>
<evidence type="ECO:0000256" key="5">
    <source>
        <dbReference type="ARBA" id="ARBA00022927"/>
    </source>
</evidence>
<dbReference type="InterPro" id="IPR001901">
    <property type="entry name" value="Translocase_SecE/Sec61-g"/>
</dbReference>
<comment type="subcellular location">
    <subcellularLocation>
        <location evidence="9">Cell membrane</location>
        <topology evidence="9">Single-pass membrane protein</topology>
    </subcellularLocation>
    <subcellularLocation>
        <location evidence="1">Membrane</location>
    </subcellularLocation>
</comment>
<dbReference type="GO" id="GO:0009306">
    <property type="term" value="P:protein secretion"/>
    <property type="evidence" value="ECO:0007669"/>
    <property type="project" value="UniProtKB-UniRule"/>
</dbReference>
<dbReference type="Gene3D" id="1.20.5.1030">
    <property type="entry name" value="Preprotein translocase secy subunit"/>
    <property type="match status" value="1"/>
</dbReference>
<evidence type="ECO:0000256" key="2">
    <source>
        <dbReference type="ARBA" id="ARBA00022448"/>
    </source>
</evidence>
<dbReference type="PANTHER" id="PTHR33910">
    <property type="entry name" value="PROTEIN TRANSLOCASE SUBUNIT SECE"/>
    <property type="match status" value="1"/>
</dbReference>
<comment type="function">
    <text evidence="9">Essential subunit of the Sec protein translocation channel SecYEG. Clamps together the 2 halves of SecY. May contact the channel plug during translocation.</text>
</comment>
<dbReference type="GO" id="GO:0065002">
    <property type="term" value="P:intracellular protein transmembrane transport"/>
    <property type="evidence" value="ECO:0007669"/>
    <property type="project" value="UniProtKB-UniRule"/>
</dbReference>
<comment type="similarity">
    <text evidence="9">Belongs to the SecE/SEC61-gamma family.</text>
</comment>
<dbReference type="InterPro" id="IPR005807">
    <property type="entry name" value="SecE_bac"/>
</dbReference>
<evidence type="ECO:0000256" key="9">
    <source>
        <dbReference type="HAMAP-Rule" id="MF_00422"/>
    </source>
</evidence>
<dbReference type="GO" id="GO:0006605">
    <property type="term" value="P:protein targeting"/>
    <property type="evidence" value="ECO:0007669"/>
    <property type="project" value="UniProtKB-UniRule"/>
</dbReference>
<keyword evidence="4 9" id="KW-0812">Transmembrane</keyword>
<keyword evidence="7 9" id="KW-0811">Translocation</keyword>
<dbReference type="Proteomes" id="UP000198948">
    <property type="component" value="Unassembled WGS sequence"/>
</dbReference>
<dbReference type="Pfam" id="PF00584">
    <property type="entry name" value="SecE"/>
    <property type="match status" value="1"/>
</dbReference>
<evidence type="ECO:0000256" key="4">
    <source>
        <dbReference type="ARBA" id="ARBA00022692"/>
    </source>
</evidence>
<dbReference type="GO" id="GO:0043952">
    <property type="term" value="P:protein transport by the Sec complex"/>
    <property type="evidence" value="ECO:0007669"/>
    <property type="project" value="UniProtKB-UniRule"/>
</dbReference>
<keyword evidence="8 9" id="KW-0472">Membrane</keyword>
<accession>A0A1H9SG88</accession>
<dbReference type="AlphaFoldDB" id="A0A1H9SG88"/>
<evidence type="ECO:0000256" key="8">
    <source>
        <dbReference type="ARBA" id="ARBA00023136"/>
    </source>
</evidence>
<comment type="subunit">
    <text evidence="9">Component of the Sec protein translocase complex. Heterotrimer consisting of SecY, SecE and SecG subunits. The heterotrimers can form oligomers, although 1 heterotrimer is thought to be able to translocate proteins. Interacts with the ribosome. Interacts with SecDF, and other proteins may be involved. Interacts with SecA.</text>
</comment>
<dbReference type="OrthoDB" id="9813233at2"/>
<name>A0A1H9SG88_9LACT</name>
<proteinExistence type="inferred from homology"/>
<keyword evidence="6 9" id="KW-1133">Transmembrane helix</keyword>
<evidence type="ECO:0000256" key="7">
    <source>
        <dbReference type="ARBA" id="ARBA00023010"/>
    </source>
</evidence>
<dbReference type="GO" id="GO:0005886">
    <property type="term" value="C:plasma membrane"/>
    <property type="evidence" value="ECO:0007669"/>
    <property type="project" value="UniProtKB-SubCell"/>
</dbReference>
<protein>
    <recommendedName>
        <fullName evidence="9">Protein translocase subunit SecE</fullName>
    </recommendedName>
</protein>
<dbReference type="PANTHER" id="PTHR33910:SF1">
    <property type="entry name" value="PROTEIN TRANSLOCASE SUBUNIT SECE"/>
    <property type="match status" value="1"/>
</dbReference>